<dbReference type="Proteomes" id="UP001420932">
    <property type="component" value="Unassembled WGS sequence"/>
</dbReference>
<comment type="caution">
    <text evidence="2">The sequence shown here is derived from an EMBL/GenBank/DDBJ whole genome shotgun (WGS) entry which is preliminary data.</text>
</comment>
<reference evidence="2 3" key="1">
    <citation type="submission" date="2024-01" db="EMBL/GenBank/DDBJ databases">
        <title>Genome assemblies of Stephania.</title>
        <authorList>
            <person name="Yang L."/>
        </authorList>
    </citation>
    <scope>NUCLEOTIDE SEQUENCE [LARGE SCALE GENOMIC DNA]</scope>
    <source>
        <strain evidence="2">YNDBR</strain>
        <tissue evidence="2">Leaf</tissue>
    </source>
</reference>
<dbReference type="AlphaFoldDB" id="A0AAP0JMN4"/>
<feature type="compositionally biased region" description="Basic and acidic residues" evidence="1">
    <location>
        <begin position="19"/>
        <end position="30"/>
    </location>
</feature>
<accession>A0AAP0JMN4</accession>
<keyword evidence="3" id="KW-1185">Reference proteome</keyword>
<evidence type="ECO:0000313" key="2">
    <source>
        <dbReference type="EMBL" id="KAK9136351.1"/>
    </source>
</evidence>
<sequence length="292" mass="32010">MAVRDNTASDDQEQQISRAHHDHDHDHDEIDQNALRNAIEEQEHQTNNNNDDDDDESSVSSESLQKHHITSIDATLFTRLIPSRGLSFQLWPAAAALVNLLDRHVADPTTSPISNFLAGRPNRSLRILELGSGTGMVGIAAAAMLGANVTVTDLPHVLSNLRFNAEQNGKVISLRGGFVSVEALRWGEVEDVEGLMVDGPFDLVLGSDVVYYEELFEPLMKTLCWLLLGGRGRGGGGSSGGVFLMAHLKRWKKESGFFRKARKVFSVEKVHTDAPLQGARNGVVVYSFASKK</sequence>
<dbReference type="CDD" id="cd02440">
    <property type="entry name" value="AdoMet_MTases"/>
    <property type="match status" value="1"/>
</dbReference>
<protein>
    <submittedName>
        <fullName evidence="2">Uncharacterized protein</fullName>
    </submittedName>
</protein>
<gene>
    <name evidence="2" type="ORF">Syun_015681</name>
</gene>
<dbReference type="InterPro" id="IPR019410">
    <property type="entry name" value="Methyltransf_16"/>
</dbReference>
<evidence type="ECO:0000256" key="1">
    <source>
        <dbReference type="SAM" id="MobiDB-lite"/>
    </source>
</evidence>
<evidence type="ECO:0000313" key="3">
    <source>
        <dbReference type="Proteomes" id="UP001420932"/>
    </source>
</evidence>
<dbReference type="Pfam" id="PF10294">
    <property type="entry name" value="Methyltransf_16"/>
    <property type="match status" value="1"/>
</dbReference>
<dbReference type="EMBL" id="JBBNAF010000006">
    <property type="protein sequence ID" value="KAK9136351.1"/>
    <property type="molecule type" value="Genomic_DNA"/>
</dbReference>
<dbReference type="PANTHER" id="PTHR14614:SF132">
    <property type="entry name" value="PROTEIN-LYSINE METHYLTRANSFERASE C42C1.13"/>
    <property type="match status" value="1"/>
</dbReference>
<organism evidence="2 3">
    <name type="scientific">Stephania yunnanensis</name>
    <dbReference type="NCBI Taxonomy" id="152371"/>
    <lineage>
        <taxon>Eukaryota</taxon>
        <taxon>Viridiplantae</taxon>
        <taxon>Streptophyta</taxon>
        <taxon>Embryophyta</taxon>
        <taxon>Tracheophyta</taxon>
        <taxon>Spermatophyta</taxon>
        <taxon>Magnoliopsida</taxon>
        <taxon>Ranunculales</taxon>
        <taxon>Menispermaceae</taxon>
        <taxon>Menispermoideae</taxon>
        <taxon>Cissampelideae</taxon>
        <taxon>Stephania</taxon>
    </lineage>
</organism>
<feature type="region of interest" description="Disordered" evidence="1">
    <location>
        <begin position="1"/>
        <end position="65"/>
    </location>
</feature>
<dbReference type="PANTHER" id="PTHR14614">
    <property type="entry name" value="HEPATOCELLULAR CARCINOMA-ASSOCIATED ANTIGEN"/>
    <property type="match status" value="1"/>
</dbReference>
<dbReference type="SUPFAM" id="SSF53335">
    <property type="entry name" value="S-adenosyl-L-methionine-dependent methyltransferases"/>
    <property type="match status" value="1"/>
</dbReference>
<proteinExistence type="predicted"/>
<dbReference type="InterPro" id="IPR029063">
    <property type="entry name" value="SAM-dependent_MTases_sf"/>
</dbReference>
<name>A0AAP0JMN4_9MAGN</name>
<dbReference type="Gene3D" id="3.40.50.150">
    <property type="entry name" value="Vaccinia Virus protein VP39"/>
    <property type="match status" value="1"/>
</dbReference>